<keyword evidence="2 4" id="KW-0507">mRNA processing</keyword>
<dbReference type="GO" id="GO:0006397">
    <property type="term" value="P:mRNA processing"/>
    <property type="evidence" value="ECO:0007669"/>
    <property type="project" value="UniProtKB-KW"/>
</dbReference>
<dbReference type="GO" id="GO:0005847">
    <property type="term" value="C:mRNA cleavage and polyadenylation specificity factor complex"/>
    <property type="evidence" value="ECO:0007669"/>
    <property type="project" value="InterPro"/>
</dbReference>
<dbReference type="InterPro" id="IPR035639">
    <property type="entry name" value="CPSF2_MBL"/>
</dbReference>
<evidence type="ECO:0000313" key="8">
    <source>
        <dbReference type="Proteomes" id="UP000799436"/>
    </source>
</evidence>
<feature type="compositionally biased region" description="Acidic residues" evidence="5">
    <location>
        <begin position="499"/>
        <end position="514"/>
    </location>
</feature>
<name>A0A6G1LHW1_9PEZI</name>
<dbReference type="Gene3D" id="3.60.15.10">
    <property type="entry name" value="Ribonuclease Z/Hydroxyacylglutathione hydrolase-like"/>
    <property type="match status" value="1"/>
</dbReference>
<dbReference type="GO" id="GO:0003723">
    <property type="term" value="F:RNA binding"/>
    <property type="evidence" value="ECO:0007669"/>
    <property type="project" value="UniProtKB-KW"/>
</dbReference>
<dbReference type="PANTHER" id="PTHR45922">
    <property type="entry name" value="CLEAVAGE AND POLYADENYLATION SPECIFICITY FACTOR SUBUNIT 2"/>
    <property type="match status" value="1"/>
</dbReference>
<dbReference type="Gene3D" id="3.40.50.10890">
    <property type="match status" value="1"/>
</dbReference>
<dbReference type="AlphaFoldDB" id="A0A6G1LHW1"/>
<dbReference type="InterPro" id="IPR022712">
    <property type="entry name" value="Beta_Casp"/>
</dbReference>
<comment type="similarity">
    <text evidence="4">Belongs to the metallo-beta-lactamase superfamily. RNA-metabolizing metallo-beta-lactamase-like family. CPSF2/YSH1 subfamily.</text>
</comment>
<feature type="compositionally biased region" description="Acidic residues" evidence="5">
    <location>
        <begin position="647"/>
        <end position="662"/>
    </location>
</feature>
<dbReference type="Pfam" id="PF07521">
    <property type="entry name" value="RMMBL"/>
    <property type="match status" value="1"/>
</dbReference>
<feature type="compositionally biased region" description="Polar residues" evidence="5">
    <location>
        <begin position="635"/>
        <end position="646"/>
    </location>
</feature>
<organism evidence="7 8">
    <name type="scientific">Teratosphaeria nubilosa</name>
    <dbReference type="NCBI Taxonomy" id="161662"/>
    <lineage>
        <taxon>Eukaryota</taxon>
        <taxon>Fungi</taxon>
        <taxon>Dikarya</taxon>
        <taxon>Ascomycota</taxon>
        <taxon>Pezizomycotina</taxon>
        <taxon>Dothideomycetes</taxon>
        <taxon>Dothideomycetidae</taxon>
        <taxon>Mycosphaerellales</taxon>
        <taxon>Teratosphaeriaceae</taxon>
        <taxon>Teratosphaeria</taxon>
    </lineage>
</organism>
<keyword evidence="8" id="KW-1185">Reference proteome</keyword>
<evidence type="ECO:0000256" key="2">
    <source>
        <dbReference type="ARBA" id="ARBA00022664"/>
    </source>
</evidence>
<keyword evidence="3 4" id="KW-0539">Nucleus</keyword>
<sequence>MFTFTPLLGAQSASRASQSLLELDGGVKVLVDVGWDEAFEVEKLQALEAQVPTLSVILLTHPTLSHVGAYAHCCKHIPLFSKIPVYATTPVINLGRTLLADVYASSPLAASVIPTSTISSPHTATQSDASPNILLDVPTFEEIGTYFAHINALKYSQPHQPNLATWAPATGSLTVTAYSAGHSLGGTVWHLQQGMESIVYAADFNQGRESLLPGTSILLGGSDINEPLRRPTALVCSSKGVERSPVLRGASRDEALFSVIRDTISQGGKVLIPTDSSGRVLELAFNLNQMWAENVKGPHADTFKQARIYLASKSSEASIRYLQSMVEWVNDKVRNETETALVAKAGERSNPLEWQHITLIERARRLERPLKRKRPCVILASDESLEWGYSRQALQELADDPRNLVIMTEDATISSSSASGAARQLWGAWQSRQGQASTLGGAKVVNTDGLTIELRQPNAEALNENETTLYETYVARQRQLHSTLQGDNTDVDPAGATVDEQDEESESEDEDEDGQMQGRSLNTTAAVTLTNKRKVGLSDAELGVNILLRGKGVYDYDVRHSNRGRDKTFPFLTHRSREDDYGEVIKAEDYMRAEERDEVDGIDMRDGAQKKHESSVGQKRKWDDAAPVLDARGPTGQSLTAPNTNGDLDESSETDDSDEEVEDTTKGPQKVVFTTQPLTLRLKLAHVDYSGLHEKRDLSMIIPLMRPRKLILISGSVSETRSLSEACQEAFSRQNYTPPTIFTPMIGETVDASVDTNAWTLKLSRELVKNFTTHMKEARKGMEIVAITGRLLAEVEEEEESETKQIATDPSEPERPASKNPKLDSITPSPPTPNTTAPKTPLLDLLPPSTSTTTTTTTQKPTPTVHVGDLRLSALRDVLTRQNYHVAFVGEGTLLVNGLVIVRKSSAGGRIDVEAVMGGLQAPGIQVGWRAAAGKGSFYEAKEAIYRGLAVVAGV</sequence>
<dbReference type="OrthoDB" id="64353at2759"/>
<dbReference type="Pfam" id="PF16661">
    <property type="entry name" value="Lactamase_B_6"/>
    <property type="match status" value="1"/>
</dbReference>
<evidence type="ECO:0000256" key="3">
    <source>
        <dbReference type="ARBA" id="ARBA00023242"/>
    </source>
</evidence>
<proteinExistence type="inferred from homology"/>
<feature type="domain" description="Beta-Casp" evidence="6">
    <location>
        <begin position="280"/>
        <end position="425"/>
    </location>
</feature>
<feature type="compositionally biased region" description="Low complexity" evidence="5">
    <location>
        <begin position="834"/>
        <end position="864"/>
    </location>
</feature>
<evidence type="ECO:0000259" key="6">
    <source>
        <dbReference type="SMART" id="SM01027"/>
    </source>
</evidence>
<dbReference type="InterPro" id="IPR025069">
    <property type="entry name" value="Cpsf2_C"/>
</dbReference>
<dbReference type="EMBL" id="ML995814">
    <property type="protein sequence ID" value="KAF2772465.1"/>
    <property type="molecule type" value="Genomic_DNA"/>
</dbReference>
<dbReference type="Pfam" id="PF13299">
    <property type="entry name" value="CPSF100_C"/>
    <property type="match status" value="1"/>
</dbReference>
<feature type="region of interest" description="Disordered" evidence="5">
    <location>
        <begin position="597"/>
        <end position="670"/>
    </location>
</feature>
<feature type="compositionally biased region" description="Basic and acidic residues" evidence="5">
    <location>
        <begin position="602"/>
        <end position="624"/>
    </location>
</feature>
<dbReference type="InterPro" id="IPR011108">
    <property type="entry name" value="RMMBL"/>
</dbReference>
<gene>
    <name evidence="7" type="ORF">EJ03DRAFT_266480</name>
</gene>
<dbReference type="Pfam" id="PF10996">
    <property type="entry name" value="Beta-Casp"/>
    <property type="match status" value="1"/>
</dbReference>
<dbReference type="InterPro" id="IPR001279">
    <property type="entry name" value="Metallo-B-lactamas"/>
</dbReference>
<evidence type="ECO:0000256" key="5">
    <source>
        <dbReference type="SAM" id="MobiDB-lite"/>
    </source>
</evidence>
<dbReference type="InterPro" id="IPR036866">
    <property type="entry name" value="RibonucZ/Hydroxyglut_hydro"/>
</dbReference>
<protein>
    <recommendedName>
        <fullName evidence="4">Cleavage and polyadenylation specificity factor subunit 2</fullName>
    </recommendedName>
    <alternativeName>
        <fullName evidence="4">Cleavage and polyadenylation specificity factor 100 kDa subunit</fullName>
    </alternativeName>
</protein>
<evidence type="ECO:0000256" key="1">
    <source>
        <dbReference type="ARBA" id="ARBA00004123"/>
    </source>
</evidence>
<dbReference type="SMART" id="SM01027">
    <property type="entry name" value="Beta-Casp"/>
    <property type="match status" value="1"/>
</dbReference>
<dbReference type="PANTHER" id="PTHR45922:SF1">
    <property type="entry name" value="CLEAVAGE AND POLYADENYLATION SPECIFICITY FACTOR SUBUNIT 2"/>
    <property type="match status" value="1"/>
</dbReference>
<dbReference type="SUPFAM" id="SSF56281">
    <property type="entry name" value="Metallo-hydrolase/oxidoreductase"/>
    <property type="match status" value="1"/>
</dbReference>
<feature type="region of interest" description="Disordered" evidence="5">
    <location>
        <begin position="795"/>
        <end position="864"/>
    </location>
</feature>
<dbReference type="CDD" id="cd16293">
    <property type="entry name" value="CPSF2-like_MBL-fold"/>
    <property type="match status" value="1"/>
</dbReference>
<dbReference type="Proteomes" id="UP000799436">
    <property type="component" value="Unassembled WGS sequence"/>
</dbReference>
<accession>A0A6G1LHW1</accession>
<keyword evidence="4" id="KW-0694">RNA-binding</keyword>
<evidence type="ECO:0000313" key="7">
    <source>
        <dbReference type="EMBL" id="KAF2772465.1"/>
    </source>
</evidence>
<dbReference type="InterPro" id="IPR027075">
    <property type="entry name" value="CPSF2"/>
</dbReference>
<feature type="region of interest" description="Disordered" evidence="5">
    <location>
        <begin position="482"/>
        <end position="523"/>
    </location>
</feature>
<reference evidence="7" key="1">
    <citation type="journal article" date="2020" name="Stud. Mycol.">
        <title>101 Dothideomycetes genomes: a test case for predicting lifestyles and emergence of pathogens.</title>
        <authorList>
            <person name="Haridas S."/>
            <person name="Albert R."/>
            <person name="Binder M."/>
            <person name="Bloem J."/>
            <person name="Labutti K."/>
            <person name="Salamov A."/>
            <person name="Andreopoulos B."/>
            <person name="Baker S."/>
            <person name="Barry K."/>
            <person name="Bills G."/>
            <person name="Bluhm B."/>
            <person name="Cannon C."/>
            <person name="Castanera R."/>
            <person name="Culley D."/>
            <person name="Daum C."/>
            <person name="Ezra D."/>
            <person name="Gonzalez J."/>
            <person name="Henrissat B."/>
            <person name="Kuo A."/>
            <person name="Liang C."/>
            <person name="Lipzen A."/>
            <person name="Lutzoni F."/>
            <person name="Magnuson J."/>
            <person name="Mondo S."/>
            <person name="Nolan M."/>
            <person name="Ohm R."/>
            <person name="Pangilinan J."/>
            <person name="Park H.-J."/>
            <person name="Ramirez L."/>
            <person name="Alfaro M."/>
            <person name="Sun H."/>
            <person name="Tritt A."/>
            <person name="Yoshinaga Y."/>
            <person name="Zwiers L.-H."/>
            <person name="Turgeon B."/>
            <person name="Goodwin S."/>
            <person name="Spatafora J."/>
            <person name="Crous P."/>
            <person name="Grigoriev I."/>
        </authorList>
    </citation>
    <scope>NUCLEOTIDE SEQUENCE</scope>
    <source>
        <strain evidence="7">CBS 116005</strain>
    </source>
</reference>
<evidence type="ECO:0000256" key="4">
    <source>
        <dbReference type="RuleBase" id="RU365006"/>
    </source>
</evidence>
<comment type="subcellular location">
    <subcellularLocation>
        <location evidence="1 4">Nucleus</location>
    </subcellularLocation>
</comment>